<proteinExistence type="predicted"/>
<evidence type="ECO:0000313" key="1">
    <source>
        <dbReference type="EMBL" id="TQL96358.1"/>
    </source>
</evidence>
<gene>
    <name evidence="1" type="ORF">FB559_1885</name>
</gene>
<protein>
    <submittedName>
        <fullName evidence="1">Uncharacterized protein</fullName>
    </submittedName>
</protein>
<name>A0A543CH04_9ACTN</name>
<sequence length="76" mass="8646">MTAAHDYEDLHRLVDQLTPDQVQEVRRHALRLVDEGEVVSEETGRTPAFAGIIEDGPSDLAERIDEYVSERFNHSL</sequence>
<dbReference type="OrthoDB" id="4565736at2"/>
<dbReference type="AlphaFoldDB" id="A0A543CH04"/>
<dbReference type="Proteomes" id="UP000316096">
    <property type="component" value="Unassembled WGS sequence"/>
</dbReference>
<reference evidence="1 2" key="1">
    <citation type="submission" date="2019-06" db="EMBL/GenBank/DDBJ databases">
        <title>Sequencing the genomes of 1000 actinobacteria strains.</title>
        <authorList>
            <person name="Klenk H.-P."/>
        </authorList>
    </citation>
    <scope>NUCLEOTIDE SEQUENCE [LARGE SCALE GENOMIC DNA]</scope>
    <source>
        <strain evidence="1 2">DSM 102200</strain>
    </source>
</reference>
<evidence type="ECO:0000313" key="2">
    <source>
        <dbReference type="Proteomes" id="UP000316096"/>
    </source>
</evidence>
<comment type="caution">
    <text evidence="1">The sequence shown here is derived from an EMBL/GenBank/DDBJ whole genome shotgun (WGS) entry which is preliminary data.</text>
</comment>
<keyword evidence="2" id="KW-1185">Reference proteome</keyword>
<organism evidence="1 2">
    <name type="scientific">Actinoallomurus bryophytorum</name>
    <dbReference type="NCBI Taxonomy" id="1490222"/>
    <lineage>
        <taxon>Bacteria</taxon>
        <taxon>Bacillati</taxon>
        <taxon>Actinomycetota</taxon>
        <taxon>Actinomycetes</taxon>
        <taxon>Streptosporangiales</taxon>
        <taxon>Thermomonosporaceae</taxon>
        <taxon>Actinoallomurus</taxon>
    </lineage>
</organism>
<dbReference type="EMBL" id="VFOZ01000001">
    <property type="protein sequence ID" value="TQL96358.1"/>
    <property type="molecule type" value="Genomic_DNA"/>
</dbReference>
<dbReference type="RefSeq" id="WP_141955226.1">
    <property type="nucleotide sequence ID" value="NZ_VFOZ01000001.1"/>
</dbReference>
<accession>A0A543CH04</accession>